<proteinExistence type="predicted"/>
<keyword evidence="1" id="KW-0472">Membrane</keyword>
<dbReference type="AlphaFoldDB" id="A0A3E3I6E9"/>
<accession>A0A3E3I6E9</accession>
<evidence type="ECO:0000313" key="2">
    <source>
        <dbReference type="EMBL" id="RGE61589.1"/>
    </source>
</evidence>
<comment type="caution">
    <text evidence="2">The sequence shown here is derived from an EMBL/GenBank/DDBJ whole genome shotgun (WGS) entry which is preliminary data.</text>
</comment>
<gene>
    <name evidence="2" type="ORF">DWY69_29150</name>
</gene>
<keyword evidence="1" id="KW-0812">Transmembrane</keyword>
<protein>
    <submittedName>
        <fullName evidence="2">Uncharacterized protein</fullName>
    </submittedName>
</protein>
<organism evidence="2 3">
    <name type="scientific">Eisenbergiella massiliensis</name>
    <dbReference type="NCBI Taxonomy" id="1720294"/>
    <lineage>
        <taxon>Bacteria</taxon>
        <taxon>Bacillati</taxon>
        <taxon>Bacillota</taxon>
        <taxon>Clostridia</taxon>
        <taxon>Lachnospirales</taxon>
        <taxon>Lachnospiraceae</taxon>
        <taxon>Eisenbergiella</taxon>
    </lineage>
</organism>
<dbReference type="Proteomes" id="UP000261166">
    <property type="component" value="Unassembled WGS sequence"/>
</dbReference>
<feature type="transmembrane region" description="Helical" evidence="1">
    <location>
        <begin position="17"/>
        <end position="45"/>
    </location>
</feature>
<reference evidence="2 3" key="1">
    <citation type="submission" date="2018-08" db="EMBL/GenBank/DDBJ databases">
        <title>A genome reference for cultivated species of the human gut microbiota.</title>
        <authorList>
            <person name="Zou Y."/>
            <person name="Xue W."/>
            <person name="Luo G."/>
        </authorList>
    </citation>
    <scope>NUCLEOTIDE SEQUENCE [LARGE SCALE GENOMIC DNA]</scope>
    <source>
        <strain evidence="2 3">AF26-4BH</strain>
    </source>
</reference>
<evidence type="ECO:0000313" key="3">
    <source>
        <dbReference type="Proteomes" id="UP000261166"/>
    </source>
</evidence>
<dbReference type="EMBL" id="QVLU01000051">
    <property type="protein sequence ID" value="RGE61589.1"/>
    <property type="molecule type" value="Genomic_DNA"/>
</dbReference>
<name>A0A3E3I6E9_9FIRM</name>
<evidence type="ECO:0000256" key="1">
    <source>
        <dbReference type="SAM" id="Phobius"/>
    </source>
</evidence>
<sequence>MNGYRKGRRRPPAEETLPAACVVLFHSLTNQLSIFIGVFCSMFIFMQKHMRFVYRISMVSGILAR</sequence>
<keyword evidence="1" id="KW-1133">Transmembrane helix</keyword>